<reference evidence="2 3" key="1">
    <citation type="submission" date="2014-09" db="EMBL/GenBank/DDBJ databases">
        <title>Draft Genome Sequence of Draconibacterium sp. JN14CK-3.</title>
        <authorList>
            <person name="Dong C."/>
            <person name="Lai Q."/>
            <person name="Shao Z."/>
        </authorList>
    </citation>
    <scope>NUCLEOTIDE SEQUENCE [LARGE SCALE GENOMIC DNA]</scope>
    <source>
        <strain evidence="2 3">JN14CK-3</strain>
    </source>
</reference>
<dbReference type="AlphaFoldDB" id="A0A0D8J978"/>
<gene>
    <name evidence="2" type="ORF">LH29_14630</name>
</gene>
<keyword evidence="1" id="KW-1133">Transmembrane helix</keyword>
<dbReference type="EMBL" id="JRHC01000003">
    <property type="protein sequence ID" value="KJF43457.1"/>
    <property type="molecule type" value="Genomic_DNA"/>
</dbReference>
<name>A0A0D8J978_9BACT</name>
<sequence length="372" mass="43778">MCLNEHIKNSEILMENKKIYNLKQIQFACVIGSPFVAGILISHNYSKFGESKKGVLWILICTVWTLALFGLAMLIPENITSPGLVIPLINGAIIHLFVKRFQGERISEHFENKGEKSSNWLPVGLTVLVVALIFIPVILLDRISNVNDYLRADFNGNGVFYNHEMTIEEVNKLGNILIRTDYFNSENLTEVVFEDCDSVIDLKLVTDKDYFNNTEYLNEMQSVFKHISCYDFSKPVRFNFMDEYLKTEKRIILNQSDSIQYLMESVPFVQNKNFRLFYDIMIPENERLKLQDLILRLKNLFPHQYQINFMYEIVDDSYMLSLYVPKVDWNKPQIMTDSRLLKSRLNQADFNKPFRLRLYEHTETNYEEYEIK</sequence>
<evidence type="ECO:0000256" key="1">
    <source>
        <dbReference type="SAM" id="Phobius"/>
    </source>
</evidence>
<feature type="transmembrane region" description="Helical" evidence="1">
    <location>
        <begin position="81"/>
        <end position="98"/>
    </location>
</feature>
<dbReference type="STRING" id="1544798.LH29_14630"/>
<protein>
    <submittedName>
        <fullName evidence="2">Uncharacterized protein</fullName>
    </submittedName>
</protein>
<keyword evidence="1" id="KW-0812">Transmembrane</keyword>
<evidence type="ECO:0000313" key="3">
    <source>
        <dbReference type="Proteomes" id="UP000032544"/>
    </source>
</evidence>
<feature type="transmembrane region" description="Helical" evidence="1">
    <location>
        <begin position="119"/>
        <end position="140"/>
    </location>
</feature>
<comment type="caution">
    <text evidence="2">The sequence shown here is derived from an EMBL/GenBank/DDBJ whole genome shotgun (WGS) entry which is preliminary data.</text>
</comment>
<organism evidence="2 3">
    <name type="scientific">Draconibacterium sediminis</name>
    <dbReference type="NCBI Taxonomy" id="1544798"/>
    <lineage>
        <taxon>Bacteria</taxon>
        <taxon>Pseudomonadati</taxon>
        <taxon>Bacteroidota</taxon>
        <taxon>Bacteroidia</taxon>
        <taxon>Marinilabiliales</taxon>
        <taxon>Prolixibacteraceae</taxon>
        <taxon>Draconibacterium</taxon>
    </lineage>
</organism>
<keyword evidence="3" id="KW-1185">Reference proteome</keyword>
<proteinExistence type="predicted"/>
<feature type="transmembrane region" description="Helical" evidence="1">
    <location>
        <begin position="24"/>
        <end position="42"/>
    </location>
</feature>
<dbReference type="Proteomes" id="UP000032544">
    <property type="component" value="Unassembled WGS sequence"/>
</dbReference>
<evidence type="ECO:0000313" key="2">
    <source>
        <dbReference type="EMBL" id="KJF43457.1"/>
    </source>
</evidence>
<keyword evidence="1" id="KW-0472">Membrane</keyword>
<feature type="transmembrane region" description="Helical" evidence="1">
    <location>
        <begin position="54"/>
        <end position="75"/>
    </location>
</feature>
<accession>A0A0D8J978</accession>